<evidence type="ECO:0000313" key="3">
    <source>
        <dbReference type="Proteomes" id="UP000006465"/>
    </source>
</evidence>
<dbReference type="AlphaFoldDB" id="A0AAU8PLI3"/>
<dbReference type="EMBL" id="CP003540">
    <property type="protein sequence ID" value="AFK16730.2"/>
    <property type="molecule type" value="Genomic_DNA"/>
</dbReference>
<reference evidence="2 3" key="1">
    <citation type="journal article" date="2013" name="J. Biotechnol.">
        <title>Genome sequence of Corynebacterium pseudotuberculosis biovar equi strain 258 and prediction of antigenic targets to improve biotechnological vaccine production.</title>
        <authorList>
            <person name="Soares S.C."/>
            <person name="Trost E."/>
            <person name="Ramos R.T."/>
            <person name="Carneiro A.R."/>
            <person name="Santos A.R."/>
            <person name="Pinto A.C."/>
            <person name="Barbosa E."/>
            <person name="Aburjaile F."/>
            <person name="Ali A."/>
            <person name="Diniz C.A."/>
            <person name="Hassan S.S."/>
            <person name="Fiaux K."/>
            <person name="Guimaraes L.C."/>
            <person name="Bakhtiar S.M."/>
            <person name="Pereira U."/>
            <person name="Almeida S.S."/>
            <person name="Abreu V.A."/>
            <person name="Rocha F.S."/>
            <person name="Dorella F.A."/>
            <person name="Miyoshi A."/>
            <person name="Silva A."/>
            <person name="Azevedo V."/>
            <person name="Tauch A."/>
        </authorList>
    </citation>
    <scope>NUCLEOTIDE SEQUENCE [LARGE SCALE GENOMIC DNA]</scope>
    <source>
        <strain evidence="2 3">258</strain>
    </source>
</reference>
<organism evidence="2 3">
    <name type="scientific">Corynebacterium pseudotuberculosis 258</name>
    <dbReference type="NCBI Taxonomy" id="1168865"/>
    <lineage>
        <taxon>Bacteria</taxon>
        <taxon>Bacillati</taxon>
        <taxon>Actinomycetota</taxon>
        <taxon>Actinomycetes</taxon>
        <taxon>Mycobacteriales</taxon>
        <taxon>Corynebacteriaceae</taxon>
        <taxon>Corynebacterium</taxon>
    </lineage>
</organism>
<evidence type="ECO:0000313" key="2">
    <source>
        <dbReference type="EMBL" id="AFK16730.2"/>
    </source>
</evidence>
<accession>A0AAU8PLI3</accession>
<feature type="transmembrane region" description="Helical" evidence="1">
    <location>
        <begin position="20"/>
        <end position="40"/>
    </location>
</feature>
<proteinExistence type="predicted"/>
<dbReference type="Proteomes" id="UP000006465">
    <property type="component" value="Chromosome"/>
</dbReference>
<feature type="transmembrane region" description="Helical" evidence="1">
    <location>
        <begin position="52"/>
        <end position="73"/>
    </location>
</feature>
<evidence type="ECO:0008006" key="4">
    <source>
        <dbReference type="Google" id="ProtNLM"/>
    </source>
</evidence>
<dbReference type="RefSeq" id="WP_014655438.1">
    <property type="nucleotide sequence ID" value="NC_017945.3"/>
</dbReference>
<keyword evidence="1" id="KW-0812">Transmembrane</keyword>
<dbReference type="KEGG" id="coe:CP258_05620"/>
<evidence type="ECO:0000256" key="1">
    <source>
        <dbReference type="SAM" id="Phobius"/>
    </source>
</evidence>
<keyword evidence="1" id="KW-1133">Transmembrane helix</keyword>
<gene>
    <name evidence="2" type="ORF">CP258_05620</name>
</gene>
<sequence>MKRKVNMRKWFTLNSTERKVVISALVADLTGKAVAWHFLYHLPNRKIIGPKWLWLPVTFIGGLGAPAFLAFGIKK</sequence>
<name>A0AAU8PLI3_CORPS</name>
<protein>
    <recommendedName>
        <fullName evidence="4">Cardiolipin synthase N-terminal domain-containing protein</fullName>
    </recommendedName>
</protein>
<keyword evidence="1" id="KW-0472">Membrane</keyword>